<evidence type="ECO:0000313" key="2">
    <source>
        <dbReference type="Proteomes" id="UP000409037"/>
    </source>
</evidence>
<proteinExistence type="predicted"/>
<reference evidence="1 2" key="1">
    <citation type="submission" date="2019-09" db="EMBL/GenBank/DDBJ databases">
        <authorList>
            <person name="Chandra G."/>
            <person name="Truman W A."/>
        </authorList>
    </citation>
    <scope>NUCLEOTIDE SEQUENCE [LARGE SCALE GENOMIC DNA]</scope>
    <source>
        <strain evidence="1">PS833</strain>
    </source>
</reference>
<gene>
    <name evidence="1" type="ORF">PS833_03064</name>
</gene>
<protein>
    <submittedName>
        <fullName evidence="1">Uncharacterized protein</fullName>
    </submittedName>
</protein>
<accession>A0A5E7CMS7</accession>
<organism evidence="1 2">
    <name type="scientific">Pseudomonas fluorescens</name>
    <dbReference type="NCBI Taxonomy" id="294"/>
    <lineage>
        <taxon>Bacteria</taxon>
        <taxon>Pseudomonadati</taxon>
        <taxon>Pseudomonadota</taxon>
        <taxon>Gammaproteobacteria</taxon>
        <taxon>Pseudomonadales</taxon>
        <taxon>Pseudomonadaceae</taxon>
        <taxon>Pseudomonas</taxon>
    </lineage>
</organism>
<dbReference type="Proteomes" id="UP000409037">
    <property type="component" value="Unassembled WGS sequence"/>
</dbReference>
<dbReference type="AlphaFoldDB" id="A0A5E7CMS7"/>
<name>A0A5E7CMS7_PSEFL</name>
<sequence length="66" mass="7178">MDVNDDEGCLGERGALELFASKLAPTQRRGRASVSYNYALSRRTAFSFNTARSITGTDISFACSSH</sequence>
<evidence type="ECO:0000313" key="1">
    <source>
        <dbReference type="EMBL" id="VVO06283.1"/>
    </source>
</evidence>
<dbReference type="EMBL" id="CABVHU010000007">
    <property type="protein sequence ID" value="VVO06283.1"/>
    <property type="molecule type" value="Genomic_DNA"/>
</dbReference>